<sequence>MAQFCAAGTLSFAAIFLWRHFFCSLHSLLQSAWHIGTWLTAAALGGLLVANEFAGDRYGRRFTLTWALLSLNAILLFNFALPHALGSLNPLWFYVSTATGVLLAHGLRLIAR</sequence>
<comment type="caution">
    <text evidence="2">The sequence shown here is derived from an EMBL/GenBank/DDBJ whole genome shotgun (WGS) entry which is preliminary data.</text>
</comment>
<protein>
    <submittedName>
        <fullName evidence="2">Uncharacterized protein</fullName>
    </submittedName>
</protein>
<reference evidence="2 3" key="1">
    <citation type="submission" date="2020-10" db="EMBL/GenBank/DDBJ databases">
        <title>Connecting structure to function with the recovery of over 1000 high-quality activated sludge metagenome-assembled genomes encoding full-length rRNA genes using long-read sequencing.</title>
        <authorList>
            <person name="Singleton C.M."/>
            <person name="Petriglieri F."/>
            <person name="Kristensen J.M."/>
            <person name="Kirkegaard R.H."/>
            <person name="Michaelsen T.Y."/>
            <person name="Andersen M.H."/>
            <person name="Karst S.M."/>
            <person name="Dueholm M.S."/>
            <person name="Nielsen P.H."/>
            <person name="Albertsen M."/>
        </authorList>
    </citation>
    <scope>NUCLEOTIDE SEQUENCE [LARGE SCALE GENOMIC DNA]</scope>
    <source>
        <strain evidence="2">EsbW_18-Q3-R4-48_BATAC.463</strain>
    </source>
</reference>
<dbReference type="AlphaFoldDB" id="A0A935KBG5"/>
<accession>A0A935KBG5</accession>
<gene>
    <name evidence="2" type="ORF">IPJ38_15820</name>
</gene>
<feature type="non-terminal residue" evidence="2">
    <location>
        <position position="112"/>
    </location>
</feature>
<evidence type="ECO:0000313" key="2">
    <source>
        <dbReference type="EMBL" id="MBK7416340.1"/>
    </source>
</evidence>
<feature type="transmembrane region" description="Helical" evidence="1">
    <location>
        <begin position="91"/>
        <end position="111"/>
    </location>
</feature>
<evidence type="ECO:0000313" key="3">
    <source>
        <dbReference type="Proteomes" id="UP000739411"/>
    </source>
</evidence>
<keyword evidence="1" id="KW-1133">Transmembrane helix</keyword>
<keyword evidence="1" id="KW-0812">Transmembrane</keyword>
<organism evidence="2 3">
    <name type="scientific">Candidatus Dechloromonas phosphorivorans</name>
    <dbReference type="NCBI Taxonomy" id="2899244"/>
    <lineage>
        <taxon>Bacteria</taxon>
        <taxon>Pseudomonadati</taxon>
        <taxon>Pseudomonadota</taxon>
        <taxon>Betaproteobacteria</taxon>
        <taxon>Rhodocyclales</taxon>
        <taxon>Azonexaceae</taxon>
        <taxon>Dechloromonas</taxon>
    </lineage>
</organism>
<feature type="transmembrane region" description="Helical" evidence="1">
    <location>
        <begin position="35"/>
        <end position="54"/>
    </location>
</feature>
<evidence type="ECO:0000256" key="1">
    <source>
        <dbReference type="SAM" id="Phobius"/>
    </source>
</evidence>
<feature type="transmembrane region" description="Helical" evidence="1">
    <location>
        <begin position="66"/>
        <end position="85"/>
    </location>
</feature>
<proteinExistence type="predicted"/>
<dbReference type="EMBL" id="JADJMS010000040">
    <property type="protein sequence ID" value="MBK7416340.1"/>
    <property type="molecule type" value="Genomic_DNA"/>
</dbReference>
<keyword evidence="1" id="KW-0472">Membrane</keyword>
<name>A0A935KBG5_9RHOO</name>
<dbReference type="Proteomes" id="UP000739411">
    <property type="component" value="Unassembled WGS sequence"/>
</dbReference>